<sequence>MDEYNALTSTLYAFYTFDRWLYQQVYKPKLIKYKSLSSDEQNLLDFYPQLLSNLEQCLGINDSFTKQLALTAAEDWGVTASPDQWTKCTPQDHDKVRLTLLQLAREWSSDGEVERETTYNKILEAVQKRIKNGKVLVPGCGLGRLVFEFVRKGYWTQGNEVSYHMLLALGYVLNRMPMAHSHTVFPYIFKLLHVLRRLFQVRPVSVPDETPTSIYENPDAADLMSMAAGSFVDLYGPRDLAVSEAYTEDAAASDFRGENEGAFDVVATCFFLDTAHNVLDYIKTIHHCLREGGYWVNMGPTLWHYEGDLGTIEVEKDGKKAHSIMEGMELTRDELIGLVERMGFEVEEQDVVKTTYCGDPKALGNFVYDAEFWVAKKRPITNVATKNAESTANKDSSENESRK</sequence>
<dbReference type="RefSeq" id="XP_024714973.1">
    <property type="nucleotide sequence ID" value="XM_024857093.1"/>
</dbReference>
<evidence type="ECO:0000256" key="4">
    <source>
        <dbReference type="ARBA" id="ARBA00022679"/>
    </source>
</evidence>
<dbReference type="EC" id="2.1.1.22" evidence="2"/>
<keyword evidence="8" id="KW-1185">Reference proteome</keyword>
<dbReference type="Proteomes" id="UP000241107">
    <property type="component" value="Unassembled WGS sequence"/>
</dbReference>
<dbReference type="VEuPathDB" id="FungiDB:C7M61_001694"/>
<feature type="compositionally biased region" description="Polar residues" evidence="6">
    <location>
        <begin position="384"/>
        <end position="394"/>
    </location>
</feature>
<dbReference type="InterPro" id="IPR012901">
    <property type="entry name" value="CARME"/>
</dbReference>
<evidence type="ECO:0000256" key="5">
    <source>
        <dbReference type="ARBA" id="ARBA00022691"/>
    </source>
</evidence>
<evidence type="ECO:0000256" key="2">
    <source>
        <dbReference type="ARBA" id="ARBA00012003"/>
    </source>
</evidence>
<gene>
    <name evidence="7" type="ORF">C7M61_001694</name>
</gene>
<dbReference type="STRING" id="418784.A0A2P7YVA1"/>
<evidence type="ECO:0000256" key="3">
    <source>
        <dbReference type="ARBA" id="ARBA00022603"/>
    </source>
</evidence>
<accession>A0A2P7YVA1</accession>
<reference evidence="7 8" key="1">
    <citation type="submission" date="2018-03" db="EMBL/GenBank/DDBJ databases">
        <title>Candida pseudohaemulonii genome assembly and annotation.</title>
        <authorList>
            <person name="Munoz J.F."/>
            <person name="Gade L.G."/>
            <person name="Chow N.A."/>
            <person name="Litvintseva A.P."/>
            <person name="Loparev V.N."/>
            <person name="Cuomo C.A."/>
        </authorList>
    </citation>
    <scope>NUCLEOTIDE SEQUENCE [LARGE SCALE GENOMIC DNA]</scope>
    <source>
        <strain evidence="7 8">B12108</strain>
    </source>
</reference>
<comment type="similarity">
    <text evidence="1">Belongs to the carnosine N-methyltransferase family.</text>
</comment>
<dbReference type="AlphaFoldDB" id="A0A2P7YVA1"/>
<comment type="caution">
    <text evidence="7">The sequence shown here is derived from an EMBL/GenBank/DDBJ whole genome shotgun (WGS) entry which is preliminary data.</text>
</comment>
<name>A0A2P7YVA1_9ASCO</name>
<feature type="region of interest" description="Disordered" evidence="6">
    <location>
        <begin position="384"/>
        <end position="403"/>
    </location>
</feature>
<evidence type="ECO:0000313" key="7">
    <source>
        <dbReference type="EMBL" id="PSK39883.1"/>
    </source>
</evidence>
<dbReference type="PANTHER" id="PTHR12303:SF6">
    <property type="entry name" value="CARNOSINE N-METHYLTRANSFERASE"/>
    <property type="match status" value="1"/>
</dbReference>
<dbReference type="OrthoDB" id="978at2759"/>
<dbReference type="GeneID" id="36565084"/>
<keyword evidence="4" id="KW-0808">Transferase</keyword>
<organism evidence="7 8">
    <name type="scientific">Candidozyma pseudohaemuli</name>
    <dbReference type="NCBI Taxonomy" id="418784"/>
    <lineage>
        <taxon>Eukaryota</taxon>
        <taxon>Fungi</taxon>
        <taxon>Dikarya</taxon>
        <taxon>Ascomycota</taxon>
        <taxon>Saccharomycotina</taxon>
        <taxon>Pichiomycetes</taxon>
        <taxon>Metschnikowiaceae</taxon>
        <taxon>Candidozyma</taxon>
    </lineage>
</organism>
<dbReference type="SMART" id="SM01296">
    <property type="entry name" value="N2227"/>
    <property type="match status" value="1"/>
</dbReference>
<evidence type="ECO:0000256" key="1">
    <source>
        <dbReference type="ARBA" id="ARBA00010086"/>
    </source>
</evidence>
<protein>
    <recommendedName>
        <fullName evidence="2">carnosine N-methyltransferase</fullName>
        <ecNumber evidence="2">2.1.1.22</ecNumber>
    </recommendedName>
</protein>
<dbReference type="EMBL" id="PYFQ01000002">
    <property type="protein sequence ID" value="PSK39883.1"/>
    <property type="molecule type" value="Genomic_DNA"/>
</dbReference>
<evidence type="ECO:0000256" key="6">
    <source>
        <dbReference type="SAM" id="MobiDB-lite"/>
    </source>
</evidence>
<keyword evidence="3" id="KW-0489">Methyltransferase</keyword>
<proteinExistence type="inferred from homology"/>
<dbReference type="SUPFAM" id="SSF53335">
    <property type="entry name" value="S-adenosyl-L-methionine-dependent methyltransferases"/>
    <property type="match status" value="1"/>
</dbReference>
<dbReference type="GO" id="GO:0030735">
    <property type="term" value="F:carnosine N-methyltransferase activity"/>
    <property type="evidence" value="ECO:0007669"/>
    <property type="project" value="UniProtKB-EC"/>
</dbReference>
<dbReference type="Pfam" id="PF07942">
    <property type="entry name" value="CARME"/>
    <property type="match status" value="1"/>
</dbReference>
<dbReference type="GO" id="GO:0032259">
    <property type="term" value="P:methylation"/>
    <property type="evidence" value="ECO:0007669"/>
    <property type="project" value="UniProtKB-KW"/>
</dbReference>
<evidence type="ECO:0000313" key="8">
    <source>
        <dbReference type="Proteomes" id="UP000241107"/>
    </source>
</evidence>
<dbReference type="InterPro" id="IPR029063">
    <property type="entry name" value="SAM-dependent_MTases_sf"/>
</dbReference>
<dbReference type="PANTHER" id="PTHR12303">
    <property type="entry name" value="CARNOSINE N-METHYLTRANSFERASE"/>
    <property type="match status" value="1"/>
</dbReference>
<dbReference type="Gene3D" id="3.40.50.150">
    <property type="entry name" value="Vaccinia Virus protein VP39"/>
    <property type="match status" value="1"/>
</dbReference>
<keyword evidence="5" id="KW-0949">S-adenosyl-L-methionine</keyword>